<evidence type="ECO:0000256" key="1">
    <source>
        <dbReference type="SAM" id="MobiDB-lite"/>
    </source>
</evidence>
<dbReference type="EMBL" id="JACJII010000001">
    <property type="protein sequence ID" value="MBA9003151.1"/>
    <property type="molecule type" value="Genomic_DNA"/>
</dbReference>
<dbReference type="Gene3D" id="1.10.10.10">
    <property type="entry name" value="Winged helix-like DNA-binding domain superfamily/Winged helix DNA-binding domain"/>
    <property type="match status" value="1"/>
</dbReference>
<keyword evidence="4" id="KW-1185">Reference proteome</keyword>
<keyword evidence="3" id="KW-0238">DNA-binding</keyword>
<protein>
    <submittedName>
        <fullName evidence="3">Putative ATPase/DNA-binding CsgD family transcriptional regulator</fullName>
    </submittedName>
</protein>
<dbReference type="InterPro" id="IPR027417">
    <property type="entry name" value="P-loop_NTPase"/>
</dbReference>
<dbReference type="SUPFAM" id="SSF52540">
    <property type="entry name" value="P-loop containing nucleoside triphosphate hydrolases"/>
    <property type="match status" value="1"/>
</dbReference>
<dbReference type="Pfam" id="PF00196">
    <property type="entry name" value="GerE"/>
    <property type="match status" value="1"/>
</dbReference>
<dbReference type="Gene3D" id="3.40.50.300">
    <property type="entry name" value="P-loop containing nucleotide triphosphate hydrolases"/>
    <property type="match status" value="1"/>
</dbReference>
<dbReference type="InterPro" id="IPR000792">
    <property type="entry name" value="Tscrpt_reg_LuxR_C"/>
</dbReference>
<dbReference type="InterPro" id="IPR011990">
    <property type="entry name" value="TPR-like_helical_dom_sf"/>
</dbReference>
<organism evidence="3 4">
    <name type="scientific">Thermomonospora cellulosilytica</name>
    <dbReference type="NCBI Taxonomy" id="1411118"/>
    <lineage>
        <taxon>Bacteria</taxon>
        <taxon>Bacillati</taxon>
        <taxon>Actinomycetota</taxon>
        <taxon>Actinomycetes</taxon>
        <taxon>Streptosporangiales</taxon>
        <taxon>Thermomonosporaceae</taxon>
        <taxon>Thermomonospora</taxon>
    </lineage>
</organism>
<reference evidence="3 4" key="1">
    <citation type="submission" date="2020-08" db="EMBL/GenBank/DDBJ databases">
        <title>Sequencing the genomes of 1000 actinobacteria strains.</title>
        <authorList>
            <person name="Klenk H.-P."/>
        </authorList>
    </citation>
    <scope>NUCLEOTIDE SEQUENCE [LARGE SCALE GENOMIC DNA]</scope>
    <source>
        <strain evidence="3 4">DSM 45823</strain>
    </source>
</reference>
<dbReference type="GO" id="GO:0003677">
    <property type="term" value="F:DNA binding"/>
    <property type="evidence" value="ECO:0007669"/>
    <property type="project" value="UniProtKB-KW"/>
</dbReference>
<gene>
    <name evidence="3" type="ORF">HNR21_002033</name>
</gene>
<proteinExistence type="predicted"/>
<dbReference type="SMART" id="SM00421">
    <property type="entry name" value="HTH_LUXR"/>
    <property type="match status" value="1"/>
</dbReference>
<comment type="caution">
    <text evidence="3">The sequence shown here is derived from an EMBL/GenBank/DDBJ whole genome shotgun (WGS) entry which is preliminary data.</text>
</comment>
<evidence type="ECO:0000313" key="4">
    <source>
        <dbReference type="Proteomes" id="UP000539313"/>
    </source>
</evidence>
<dbReference type="SUPFAM" id="SSF46894">
    <property type="entry name" value="C-terminal effector domain of the bipartite response regulators"/>
    <property type="match status" value="1"/>
</dbReference>
<name>A0A7W3R7Y9_9ACTN</name>
<evidence type="ECO:0000259" key="2">
    <source>
        <dbReference type="PROSITE" id="PS50043"/>
    </source>
</evidence>
<dbReference type="SUPFAM" id="SSF48452">
    <property type="entry name" value="TPR-like"/>
    <property type="match status" value="1"/>
</dbReference>
<dbReference type="PROSITE" id="PS50043">
    <property type="entry name" value="HTH_LUXR_2"/>
    <property type="match status" value="1"/>
</dbReference>
<dbReference type="PRINTS" id="PR00038">
    <property type="entry name" value="HTHLUXR"/>
</dbReference>
<sequence>MYSRRNSVLALEPALPDGPHLPPGQAPTPLVGRETDIRELGARLTDPHIRLVTVTGPVGVGKSRLAAAVFDDVLSEFPDGGRFLSSPTDPQADPDALAQGVVHGVRDRRFLLALDHCEQIMDTLRQVLPGLLAACPRLTVLVAADEPLGVYGENLYRLGPLAVPESADDPARLRDVPAVRLFLERARAARPDFALTEDNAAAVAALCARTDGLPLAIELAAARMKLTSPQRLLAELEEDLGALSGGPGDCASRHHCMRAAIESRLARLEEEDAAFLRRLACFHGPFGLDSAVDLGGAPPARARRILERLVDRNLLQAQECPDGEIGFQMLGLIRRRLLEAIPPRERDRLMREHAEHFAGVVKAAQDGLSGAEQARWLDMLAQVHPDLMAALRLLTSTGENAEAVALTLALRRHWLINGRLRDGVHWLSEGLATGALPRHLGTGAQRLLGELLLWSGEHHEAHRRLTQARAAYREMQDDSGAAACERLLGLLACHRGELAEAGRLLEGAVRALRDAGTARGHALALRDLAECRRAQGRPEQARELAERALHVFLRQDDTRNVALTRCLLAHIAGDRGEGEEAERLYRQSLTRLCELGDLPACAAGLERYVLLLTARHGRMTESWRRAVRALAAADRLRTVVGCPSPQPAALDGTLAQARSRLGEEAFEEAWRAGRSAEPGDVVAETLAPLRGRRPARVRPADTPLTERELEVAELVARGLTNREIARRLGIAEWTVVNHLRKIMRKLDCCSRVQVASWMTRLLGEADPAA</sequence>
<dbReference type="InterPro" id="IPR016032">
    <property type="entry name" value="Sig_transdc_resp-reg_C-effctor"/>
</dbReference>
<dbReference type="GO" id="GO:0006355">
    <property type="term" value="P:regulation of DNA-templated transcription"/>
    <property type="evidence" value="ECO:0007669"/>
    <property type="project" value="InterPro"/>
</dbReference>
<dbReference type="PANTHER" id="PTHR47691:SF3">
    <property type="entry name" value="HTH-TYPE TRANSCRIPTIONAL REGULATOR RV0890C-RELATED"/>
    <property type="match status" value="1"/>
</dbReference>
<dbReference type="RefSeq" id="WP_182704995.1">
    <property type="nucleotide sequence ID" value="NZ_JACJII010000001.1"/>
</dbReference>
<dbReference type="Pfam" id="PF13424">
    <property type="entry name" value="TPR_12"/>
    <property type="match status" value="1"/>
</dbReference>
<dbReference type="Proteomes" id="UP000539313">
    <property type="component" value="Unassembled WGS sequence"/>
</dbReference>
<dbReference type="AlphaFoldDB" id="A0A7W3R7Y9"/>
<accession>A0A7W3R7Y9</accession>
<dbReference type="Pfam" id="PF25872">
    <property type="entry name" value="HTH_77"/>
    <property type="match status" value="1"/>
</dbReference>
<evidence type="ECO:0000313" key="3">
    <source>
        <dbReference type="EMBL" id="MBA9003151.1"/>
    </source>
</evidence>
<feature type="domain" description="HTH luxR-type" evidence="2">
    <location>
        <begin position="697"/>
        <end position="762"/>
    </location>
</feature>
<dbReference type="Gene3D" id="1.25.40.10">
    <property type="entry name" value="Tetratricopeptide repeat domain"/>
    <property type="match status" value="1"/>
</dbReference>
<dbReference type="CDD" id="cd06170">
    <property type="entry name" value="LuxR_C_like"/>
    <property type="match status" value="1"/>
</dbReference>
<dbReference type="InterPro" id="IPR036388">
    <property type="entry name" value="WH-like_DNA-bd_sf"/>
</dbReference>
<feature type="region of interest" description="Disordered" evidence="1">
    <location>
        <begin position="1"/>
        <end position="28"/>
    </location>
</feature>
<dbReference type="InterPro" id="IPR058852">
    <property type="entry name" value="HTH_77"/>
</dbReference>
<dbReference type="PANTHER" id="PTHR47691">
    <property type="entry name" value="REGULATOR-RELATED"/>
    <property type="match status" value="1"/>
</dbReference>